<dbReference type="RefSeq" id="WP_239676350.1">
    <property type="nucleotide sequence ID" value="NZ_CP070499.1"/>
</dbReference>
<accession>A0A895YJD0</accession>
<name>A0A895YJD0_9ACTN</name>
<dbReference type="Pfam" id="PF13377">
    <property type="entry name" value="Peripla_BP_3"/>
    <property type="match status" value="1"/>
</dbReference>
<dbReference type="PANTHER" id="PTHR30146">
    <property type="entry name" value="LACI-RELATED TRANSCRIPTIONAL REPRESSOR"/>
    <property type="match status" value="1"/>
</dbReference>
<gene>
    <name evidence="6" type="ORF">JQS43_22385</name>
</gene>
<dbReference type="Proteomes" id="UP000662857">
    <property type="component" value="Chromosome"/>
</dbReference>
<dbReference type="GO" id="GO:0000976">
    <property type="term" value="F:transcription cis-regulatory region binding"/>
    <property type="evidence" value="ECO:0007669"/>
    <property type="project" value="TreeGrafter"/>
</dbReference>
<dbReference type="SUPFAM" id="SSF53822">
    <property type="entry name" value="Periplasmic binding protein-like I"/>
    <property type="match status" value="1"/>
</dbReference>
<dbReference type="PANTHER" id="PTHR30146:SF109">
    <property type="entry name" value="HTH-TYPE TRANSCRIPTIONAL REGULATOR GALS"/>
    <property type="match status" value="1"/>
</dbReference>
<feature type="domain" description="HTH lacI-type" evidence="5">
    <location>
        <begin position="9"/>
        <end position="63"/>
    </location>
</feature>
<dbReference type="SUPFAM" id="SSF47413">
    <property type="entry name" value="lambda repressor-like DNA-binding domains"/>
    <property type="match status" value="1"/>
</dbReference>
<evidence type="ECO:0000313" key="7">
    <source>
        <dbReference type="Proteomes" id="UP000662857"/>
    </source>
</evidence>
<dbReference type="Gene3D" id="1.10.260.40">
    <property type="entry name" value="lambda repressor-like DNA-binding domains"/>
    <property type="match status" value="1"/>
</dbReference>
<evidence type="ECO:0000313" key="6">
    <source>
        <dbReference type="EMBL" id="QSB14230.1"/>
    </source>
</evidence>
<evidence type="ECO:0000256" key="3">
    <source>
        <dbReference type="ARBA" id="ARBA00023163"/>
    </source>
</evidence>
<dbReference type="EMBL" id="CP070499">
    <property type="protein sequence ID" value="QSB14230.1"/>
    <property type="molecule type" value="Genomic_DNA"/>
</dbReference>
<keyword evidence="2" id="KW-0238">DNA-binding</keyword>
<dbReference type="AlphaFoldDB" id="A0A895YJD0"/>
<dbReference type="SMART" id="SM00354">
    <property type="entry name" value="HTH_LACI"/>
    <property type="match status" value="1"/>
</dbReference>
<dbReference type="PROSITE" id="PS50932">
    <property type="entry name" value="HTH_LACI_2"/>
    <property type="match status" value="1"/>
</dbReference>
<dbReference type="InterPro" id="IPR010982">
    <property type="entry name" value="Lambda_DNA-bd_dom_sf"/>
</dbReference>
<evidence type="ECO:0000256" key="4">
    <source>
        <dbReference type="SAM" id="MobiDB-lite"/>
    </source>
</evidence>
<organism evidence="6 7">
    <name type="scientific">Natronosporangium hydrolyticum</name>
    <dbReference type="NCBI Taxonomy" id="2811111"/>
    <lineage>
        <taxon>Bacteria</taxon>
        <taxon>Bacillati</taxon>
        <taxon>Actinomycetota</taxon>
        <taxon>Actinomycetes</taxon>
        <taxon>Micromonosporales</taxon>
        <taxon>Micromonosporaceae</taxon>
        <taxon>Natronosporangium</taxon>
    </lineage>
</organism>
<dbReference type="InterPro" id="IPR028082">
    <property type="entry name" value="Peripla_BP_I"/>
</dbReference>
<evidence type="ECO:0000256" key="2">
    <source>
        <dbReference type="ARBA" id="ARBA00023125"/>
    </source>
</evidence>
<evidence type="ECO:0000259" key="5">
    <source>
        <dbReference type="PROSITE" id="PS50932"/>
    </source>
</evidence>
<evidence type="ECO:0000256" key="1">
    <source>
        <dbReference type="ARBA" id="ARBA00023015"/>
    </source>
</evidence>
<keyword evidence="7" id="KW-1185">Reference proteome</keyword>
<reference evidence="6" key="1">
    <citation type="submission" date="2021-02" db="EMBL/GenBank/DDBJ databases">
        <title>Natrosporangium hydrolyticum gen. nov., sp. nov, a haloalkaliphilic actinobacterium from a soda solonchak soil.</title>
        <authorList>
            <person name="Sorokin D.Y."/>
            <person name="Khijniak T.V."/>
            <person name="Zakharycheva A.P."/>
            <person name="Boueva O.V."/>
            <person name="Ariskina E.V."/>
            <person name="Hahnke R.L."/>
            <person name="Bunk B."/>
            <person name="Sproer C."/>
            <person name="Schumann P."/>
            <person name="Evtushenko L.I."/>
            <person name="Kublanov I.V."/>
        </authorList>
    </citation>
    <scope>NUCLEOTIDE SEQUENCE</scope>
    <source>
        <strain evidence="6">DSM 106523</strain>
    </source>
</reference>
<dbReference type="PROSITE" id="PS00356">
    <property type="entry name" value="HTH_LACI_1"/>
    <property type="match status" value="1"/>
</dbReference>
<dbReference type="GO" id="GO:0003700">
    <property type="term" value="F:DNA-binding transcription factor activity"/>
    <property type="evidence" value="ECO:0007669"/>
    <property type="project" value="TreeGrafter"/>
</dbReference>
<protein>
    <submittedName>
        <fullName evidence="6">Substrate-binding domain-containing protein</fullName>
    </submittedName>
</protein>
<sequence>MRKPVGRSPAITDVAKLAGVSVPTVSRVLTGSVPVSTERRERVLQAIQTLGYRPNGAARALIKGHQSVIAVLAGATTRYGYARTIQGIEEAARLAGYIVMITVVESEHPDTVRKTIDLALANPIAGVIVLKFDPAGIATVRALPPGVPVVAVAGSRGSGIPHAVLDDSAAAMTATNYLLELGHRTVHHIAVPQAGRRGGRAAGWRKALEAAGAEVPPLLEAGWDPRRAYEIGLELGRRPDVTAVLCGNDELAIGLLRALHECGRRVPEDISVVGFDGHPLGELWRPALTTIQQDFIDLGRRAFGLVASIIGEDHPTQNSSSTPQLVIRESSGPPPVR</sequence>
<dbReference type="Pfam" id="PF00356">
    <property type="entry name" value="LacI"/>
    <property type="match status" value="1"/>
</dbReference>
<feature type="region of interest" description="Disordered" evidence="4">
    <location>
        <begin position="313"/>
        <end position="337"/>
    </location>
</feature>
<dbReference type="CDD" id="cd01574">
    <property type="entry name" value="PBP1_LacI"/>
    <property type="match status" value="1"/>
</dbReference>
<keyword evidence="3" id="KW-0804">Transcription</keyword>
<dbReference type="CDD" id="cd01392">
    <property type="entry name" value="HTH_LacI"/>
    <property type="match status" value="1"/>
</dbReference>
<dbReference type="Gene3D" id="3.40.50.2300">
    <property type="match status" value="2"/>
</dbReference>
<dbReference type="InterPro" id="IPR046335">
    <property type="entry name" value="LacI/GalR-like_sensor"/>
</dbReference>
<proteinExistence type="predicted"/>
<keyword evidence="1" id="KW-0805">Transcription regulation</keyword>
<dbReference type="KEGG" id="nhy:JQS43_22385"/>
<dbReference type="InterPro" id="IPR000843">
    <property type="entry name" value="HTH_LacI"/>
</dbReference>